<reference evidence="1 2" key="1">
    <citation type="submission" date="2019-02" db="EMBL/GenBank/DDBJ databases">
        <title>Draft genome sequences of novel Actinobacteria.</title>
        <authorList>
            <person name="Sahin N."/>
            <person name="Ay H."/>
            <person name="Saygin H."/>
        </authorList>
    </citation>
    <scope>NUCLEOTIDE SEQUENCE [LARGE SCALE GENOMIC DNA]</scope>
    <source>
        <strain evidence="1 2">KC603</strain>
    </source>
</reference>
<dbReference type="PANTHER" id="PTHR18895:SF74">
    <property type="entry name" value="MTRF1L RELEASE FACTOR GLUTAMINE METHYLTRANSFERASE"/>
    <property type="match status" value="1"/>
</dbReference>
<dbReference type="PANTHER" id="PTHR18895">
    <property type="entry name" value="HEMK METHYLTRANSFERASE"/>
    <property type="match status" value="1"/>
</dbReference>
<dbReference type="Gene3D" id="3.40.50.150">
    <property type="entry name" value="Vaccinia Virus protein VP39"/>
    <property type="match status" value="1"/>
</dbReference>
<comment type="caution">
    <text evidence="1">The sequence shown here is derived from an EMBL/GenBank/DDBJ whole genome shotgun (WGS) entry which is preliminary data.</text>
</comment>
<dbReference type="EMBL" id="SMKL01000026">
    <property type="protein sequence ID" value="TDC50975.1"/>
    <property type="molecule type" value="Genomic_DNA"/>
</dbReference>
<accession>A0A4V2XWX0</accession>
<dbReference type="GO" id="GO:0032259">
    <property type="term" value="P:methylation"/>
    <property type="evidence" value="ECO:0007669"/>
    <property type="project" value="UniProtKB-KW"/>
</dbReference>
<dbReference type="RefSeq" id="WP_131983288.1">
    <property type="nucleotide sequence ID" value="NZ_SMKL01000026.1"/>
</dbReference>
<evidence type="ECO:0000313" key="1">
    <source>
        <dbReference type="EMBL" id="TDC50975.1"/>
    </source>
</evidence>
<keyword evidence="2" id="KW-1185">Reference proteome</keyword>
<keyword evidence="1" id="KW-0489">Methyltransferase</keyword>
<dbReference type="CDD" id="cd02440">
    <property type="entry name" value="AdoMet_MTases"/>
    <property type="match status" value="1"/>
</dbReference>
<evidence type="ECO:0000313" key="2">
    <source>
        <dbReference type="Proteomes" id="UP000295621"/>
    </source>
</evidence>
<dbReference type="Proteomes" id="UP000295621">
    <property type="component" value="Unassembled WGS sequence"/>
</dbReference>
<dbReference type="OrthoDB" id="4966694at2"/>
<dbReference type="InterPro" id="IPR029063">
    <property type="entry name" value="SAM-dependent_MTases_sf"/>
</dbReference>
<dbReference type="PROSITE" id="PS00092">
    <property type="entry name" value="N6_MTASE"/>
    <property type="match status" value="1"/>
</dbReference>
<gene>
    <name evidence="1" type="ORF">E1212_13615</name>
</gene>
<dbReference type="InterPro" id="IPR050320">
    <property type="entry name" value="N5-glutamine_MTase"/>
</dbReference>
<dbReference type="InterPro" id="IPR002052">
    <property type="entry name" value="DNA_methylase_N6_adenine_CS"/>
</dbReference>
<dbReference type="GO" id="GO:0003676">
    <property type="term" value="F:nucleic acid binding"/>
    <property type="evidence" value="ECO:0007669"/>
    <property type="project" value="InterPro"/>
</dbReference>
<dbReference type="GO" id="GO:0008168">
    <property type="term" value="F:methyltransferase activity"/>
    <property type="evidence" value="ECO:0007669"/>
    <property type="project" value="UniProtKB-KW"/>
</dbReference>
<organism evidence="1 2">
    <name type="scientific">Jiangella ureilytica</name>
    <dbReference type="NCBI Taxonomy" id="2530374"/>
    <lineage>
        <taxon>Bacteria</taxon>
        <taxon>Bacillati</taxon>
        <taxon>Actinomycetota</taxon>
        <taxon>Actinomycetes</taxon>
        <taxon>Jiangellales</taxon>
        <taxon>Jiangellaceae</taxon>
        <taxon>Jiangella</taxon>
    </lineage>
</organism>
<dbReference type="SUPFAM" id="SSF53335">
    <property type="entry name" value="S-adenosyl-L-methionine-dependent methyltransferases"/>
    <property type="match status" value="1"/>
</dbReference>
<protein>
    <submittedName>
        <fullName evidence="1">Class I SAM-dependent methyltransferase</fullName>
    </submittedName>
</protein>
<name>A0A4V2XWX0_9ACTN</name>
<sequence>MTTDLSPRTAVFGRLRIDYDPRVLRPRAWTAAQSVWAAELLHDAPPGPVLELCAGAGQIGLLAIALAGCGRDLVLVDRDDAACGFARVNAERARPAGAVDVRFSPLETALAPHERFALVIADPPWVPTASIGRFPEDPATAIDGGPDGLQVAWSCIDVIARHLLPGGSAVVQLGTPAQLDRVAQRLARPARGAGDPAAALRVVAQRSYGDRGVLALLRHA</sequence>
<proteinExistence type="predicted"/>
<keyword evidence="1" id="KW-0808">Transferase</keyword>
<dbReference type="AlphaFoldDB" id="A0A4V2XWX0"/>